<accession>A0A9D9EPS9</accession>
<evidence type="ECO:0000313" key="2">
    <source>
        <dbReference type="EMBL" id="MBO8450485.1"/>
    </source>
</evidence>
<sequence length="223" mass="25101">MKRFQTVRLPLFAAAALLFAVLPFTAAGDSRIGPDAAFPYLEAYLEGIPFTPGEVYECSAEELREVLDLAAEIHINVFEIIDCFYRWITPRNIRIAIQGSDLRRMQEEFNLGGKRVQAILALENLQRLETGAKLSAGQEALDLYLTEPYEAYIEIGTAIYETRAGFRSVSPKLFDDAYGITVKKFFIKTPLVKLELFAPGKGAIYVKAISRPKRWNLDVVTKN</sequence>
<proteinExistence type="predicted"/>
<protein>
    <recommendedName>
        <fullName evidence="4">DUF4390 domain-containing protein</fullName>
    </recommendedName>
</protein>
<name>A0A9D9EPS9_9SPIR</name>
<reference evidence="2" key="2">
    <citation type="journal article" date="2021" name="PeerJ">
        <title>Extensive microbial diversity within the chicken gut microbiome revealed by metagenomics and culture.</title>
        <authorList>
            <person name="Gilroy R."/>
            <person name="Ravi A."/>
            <person name="Getino M."/>
            <person name="Pursley I."/>
            <person name="Horton D.L."/>
            <person name="Alikhan N.F."/>
            <person name="Baker D."/>
            <person name="Gharbi K."/>
            <person name="Hall N."/>
            <person name="Watson M."/>
            <person name="Adriaenssens E.M."/>
            <person name="Foster-Nyarko E."/>
            <person name="Jarju S."/>
            <person name="Secka A."/>
            <person name="Antonio M."/>
            <person name="Oren A."/>
            <person name="Chaudhuri R.R."/>
            <person name="La Ragione R."/>
            <person name="Hildebrand F."/>
            <person name="Pallen M.J."/>
        </authorList>
    </citation>
    <scope>NUCLEOTIDE SEQUENCE</scope>
    <source>
        <strain evidence="2">B3-4054</strain>
    </source>
</reference>
<reference evidence="2" key="1">
    <citation type="submission" date="2020-10" db="EMBL/GenBank/DDBJ databases">
        <authorList>
            <person name="Gilroy R."/>
        </authorList>
    </citation>
    <scope>NUCLEOTIDE SEQUENCE</scope>
    <source>
        <strain evidence="2">B3-4054</strain>
    </source>
</reference>
<dbReference type="EMBL" id="JADIMS010000090">
    <property type="protein sequence ID" value="MBO8450485.1"/>
    <property type="molecule type" value="Genomic_DNA"/>
</dbReference>
<organism evidence="2 3">
    <name type="scientific">Candidatus Avitreponema avistercoris</name>
    <dbReference type="NCBI Taxonomy" id="2840705"/>
    <lineage>
        <taxon>Bacteria</taxon>
        <taxon>Pseudomonadati</taxon>
        <taxon>Spirochaetota</taxon>
        <taxon>Spirochaetia</taxon>
        <taxon>Spirochaetales</taxon>
        <taxon>Candidatus Avitreponema</taxon>
    </lineage>
</organism>
<dbReference type="Proteomes" id="UP000823616">
    <property type="component" value="Unassembled WGS sequence"/>
</dbReference>
<evidence type="ECO:0000313" key="3">
    <source>
        <dbReference type="Proteomes" id="UP000823616"/>
    </source>
</evidence>
<feature type="chain" id="PRO_5039721384" description="DUF4390 domain-containing protein" evidence="1">
    <location>
        <begin position="27"/>
        <end position="223"/>
    </location>
</feature>
<evidence type="ECO:0008006" key="4">
    <source>
        <dbReference type="Google" id="ProtNLM"/>
    </source>
</evidence>
<gene>
    <name evidence="2" type="ORF">IAA96_05200</name>
</gene>
<feature type="signal peptide" evidence="1">
    <location>
        <begin position="1"/>
        <end position="26"/>
    </location>
</feature>
<dbReference type="AlphaFoldDB" id="A0A9D9EPS9"/>
<comment type="caution">
    <text evidence="2">The sequence shown here is derived from an EMBL/GenBank/DDBJ whole genome shotgun (WGS) entry which is preliminary data.</text>
</comment>
<keyword evidence="1" id="KW-0732">Signal</keyword>
<evidence type="ECO:0000256" key="1">
    <source>
        <dbReference type="SAM" id="SignalP"/>
    </source>
</evidence>